<dbReference type="EMBL" id="JAVDWR010000008">
    <property type="protein sequence ID" value="MDR7121543.1"/>
    <property type="molecule type" value="Genomic_DNA"/>
</dbReference>
<keyword evidence="4" id="KW-1185">Reference proteome</keyword>
<feature type="region of interest" description="Disordered" evidence="1">
    <location>
        <begin position="1"/>
        <end position="24"/>
    </location>
</feature>
<evidence type="ECO:0000313" key="3">
    <source>
        <dbReference type="EMBL" id="MDR7122076.1"/>
    </source>
</evidence>
<proteinExistence type="predicted"/>
<name>A0ABU1W0Q2_9GAMM</name>
<organism evidence="2 4">
    <name type="scientific">Rheinheimera soli</name>
    <dbReference type="NCBI Taxonomy" id="443616"/>
    <lineage>
        <taxon>Bacteria</taxon>
        <taxon>Pseudomonadati</taxon>
        <taxon>Pseudomonadota</taxon>
        <taxon>Gammaproteobacteria</taxon>
        <taxon>Chromatiales</taxon>
        <taxon>Chromatiaceae</taxon>
        <taxon>Rheinheimera</taxon>
    </lineage>
</organism>
<reference evidence="2 4" key="1">
    <citation type="submission" date="2023-07" db="EMBL/GenBank/DDBJ databases">
        <title>Sorghum-associated microbial communities from plants grown in Nebraska, USA.</title>
        <authorList>
            <person name="Schachtman D."/>
        </authorList>
    </citation>
    <scope>NUCLEOTIDE SEQUENCE [LARGE SCALE GENOMIC DNA]</scope>
    <source>
        <strain evidence="2 4">4138</strain>
    </source>
</reference>
<gene>
    <name evidence="2" type="ORF">J2W69_002500</name>
    <name evidence="3" type="ORF">J2W69_003033</name>
</gene>
<accession>A0ABU1W0Q2</accession>
<comment type="caution">
    <text evidence="2">The sequence shown here is derived from an EMBL/GenBank/DDBJ whole genome shotgun (WGS) entry which is preliminary data.</text>
</comment>
<evidence type="ECO:0000313" key="4">
    <source>
        <dbReference type="Proteomes" id="UP001257909"/>
    </source>
</evidence>
<sequence length="24" mass="2632">PDSIPNSEVKRSRDDGSVADAMRE</sequence>
<evidence type="ECO:0000256" key="1">
    <source>
        <dbReference type="SAM" id="MobiDB-lite"/>
    </source>
</evidence>
<feature type="non-terminal residue" evidence="2">
    <location>
        <position position="1"/>
    </location>
</feature>
<dbReference type="Proteomes" id="UP001257909">
    <property type="component" value="Unassembled WGS sequence"/>
</dbReference>
<protein>
    <submittedName>
        <fullName evidence="2">Uncharacterized protein</fullName>
    </submittedName>
</protein>
<evidence type="ECO:0000313" key="2">
    <source>
        <dbReference type="EMBL" id="MDR7121543.1"/>
    </source>
</evidence>
<feature type="compositionally biased region" description="Basic and acidic residues" evidence="1">
    <location>
        <begin position="8"/>
        <end position="24"/>
    </location>
</feature>
<dbReference type="EMBL" id="JAVDWR010000011">
    <property type="protein sequence ID" value="MDR7122076.1"/>
    <property type="molecule type" value="Genomic_DNA"/>
</dbReference>